<dbReference type="RefSeq" id="WP_241550055.1">
    <property type="nucleotide sequence ID" value="NZ_JANCNS010000001.1"/>
</dbReference>
<feature type="signal peptide" evidence="1">
    <location>
        <begin position="1"/>
        <end position="22"/>
    </location>
</feature>
<evidence type="ECO:0000256" key="1">
    <source>
        <dbReference type="SAM" id="SignalP"/>
    </source>
</evidence>
<evidence type="ECO:0008006" key="4">
    <source>
        <dbReference type="Google" id="ProtNLM"/>
    </source>
</evidence>
<comment type="caution">
    <text evidence="2">The sequence shown here is derived from an EMBL/GenBank/DDBJ whole genome shotgun (WGS) entry which is preliminary data.</text>
</comment>
<feature type="chain" id="PRO_5040970926" description="Lipocalin-like domain-containing protein" evidence="1">
    <location>
        <begin position="23"/>
        <end position="124"/>
    </location>
</feature>
<keyword evidence="1" id="KW-0732">Signal</keyword>
<evidence type="ECO:0000313" key="2">
    <source>
        <dbReference type="EMBL" id="MCP9199612.1"/>
    </source>
</evidence>
<sequence length="124" mass="13880">MKKFLTLSLLAMIALVGCSSDDDPGNPEASNFLIGTWESRESYIGDEVYDDVDGEFVYTFTEDMVSSEQNGELVGEYEYDYDPETTMLSFDGTSVMVDKIGDDELIMHNGSEIDYQGQLVVRID</sequence>
<dbReference type="EMBL" id="JANCNS010000001">
    <property type="protein sequence ID" value="MCP9199612.1"/>
    <property type="molecule type" value="Genomic_DNA"/>
</dbReference>
<evidence type="ECO:0000313" key="3">
    <source>
        <dbReference type="Proteomes" id="UP001155280"/>
    </source>
</evidence>
<dbReference type="Proteomes" id="UP001155280">
    <property type="component" value="Unassembled WGS sequence"/>
</dbReference>
<dbReference type="PROSITE" id="PS51257">
    <property type="entry name" value="PROKAR_LIPOPROTEIN"/>
    <property type="match status" value="1"/>
</dbReference>
<organism evidence="2 3">
    <name type="scientific">Christiangramia oceanisediminis</name>
    <dbReference type="NCBI Taxonomy" id="2920386"/>
    <lineage>
        <taxon>Bacteria</taxon>
        <taxon>Pseudomonadati</taxon>
        <taxon>Bacteroidota</taxon>
        <taxon>Flavobacteriia</taxon>
        <taxon>Flavobacteriales</taxon>
        <taxon>Flavobacteriaceae</taxon>
        <taxon>Christiangramia</taxon>
    </lineage>
</organism>
<reference evidence="2" key="1">
    <citation type="submission" date="2022-07" db="EMBL/GenBank/DDBJ databases">
        <title>Gramela sediminis sp. nov., isolated from deep-sea sediment of the Indian Ocean.</title>
        <authorList>
            <person name="Shi H."/>
        </authorList>
    </citation>
    <scope>NUCLEOTIDE SEQUENCE</scope>
    <source>
        <strain evidence="2">GC03-9</strain>
    </source>
</reference>
<name>A0A9X2I996_9FLAO</name>
<accession>A0A9X2I996</accession>
<protein>
    <recommendedName>
        <fullName evidence="4">Lipocalin-like domain-containing protein</fullName>
    </recommendedName>
</protein>
<gene>
    <name evidence="2" type="ORF">MKO06_06825</name>
</gene>
<proteinExistence type="predicted"/>
<keyword evidence="3" id="KW-1185">Reference proteome</keyword>
<dbReference type="AlphaFoldDB" id="A0A9X2I996"/>